<dbReference type="Gene3D" id="3.10.450.50">
    <property type="match status" value="1"/>
</dbReference>
<dbReference type="PROSITE" id="PS50102">
    <property type="entry name" value="RRM"/>
    <property type="match status" value="1"/>
</dbReference>
<feature type="domain" description="NTF2" evidence="5">
    <location>
        <begin position="441"/>
        <end position="574"/>
    </location>
</feature>
<dbReference type="Gene3D" id="3.30.70.330">
    <property type="match status" value="1"/>
</dbReference>
<dbReference type="CDD" id="cd00590">
    <property type="entry name" value="RRM_SF"/>
    <property type="match status" value="1"/>
</dbReference>
<evidence type="ECO:0000256" key="2">
    <source>
        <dbReference type="PROSITE-ProRule" id="PRU00176"/>
    </source>
</evidence>
<dbReference type="InterPro" id="IPR039539">
    <property type="entry name" value="Ras_GTPase_bind_prot"/>
</dbReference>
<protein>
    <recommendedName>
        <fullName evidence="8">Nuclear transport factor 2</fullName>
    </recommendedName>
</protein>
<evidence type="ECO:0000313" key="7">
    <source>
        <dbReference type="Proteomes" id="UP000007129"/>
    </source>
</evidence>
<dbReference type="InterPro" id="IPR029058">
    <property type="entry name" value="AB_hydrolase_fold"/>
</dbReference>
<reference evidence="6 7" key="1">
    <citation type="journal article" date="2012" name="BMC Genomics">
        <title>Tools to kill: Genome of one of the most destructive plant pathogenic fungi Macrophomina phaseolina.</title>
        <authorList>
            <person name="Islam M.S."/>
            <person name="Haque M.S."/>
            <person name="Islam M.M."/>
            <person name="Emdad E.M."/>
            <person name="Halim A."/>
            <person name="Hossen Q.M.M."/>
            <person name="Hossain M.Z."/>
            <person name="Ahmed B."/>
            <person name="Rahim S."/>
            <person name="Rahman M.S."/>
            <person name="Alam M.M."/>
            <person name="Hou S."/>
            <person name="Wan X."/>
            <person name="Saito J.A."/>
            <person name="Alam M."/>
        </authorList>
    </citation>
    <scope>NUCLEOTIDE SEQUENCE [LARGE SCALE GENOMIC DNA]</scope>
    <source>
        <strain evidence="6 7">MS6</strain>
    </source>
</reference>
<feature type="compositionally biased region" description="Acidic residues" evidence="3">
    <location>
        <begin position="579"/>
        <end position="588"/>
    </location>
</feature>
<feature type="compositionally biased region" description="Low complexity" evidence="3">
    <location>
        <begin position="412"/>
        <end position="430"/>
    </location>
</feature>
<evidence type="ECO:0008006" key="8">
    <source>
        <dbReference type="Google" id="ProtNLM"/>
    </source>
</evidence>
<dbReference type="InterPro" id="IPR012677">
    <property type="entry name" value="Nucleotide-bd_a/b_plait_sf"/>
</dbReference>
<dbReference type="HOGENOM" id="CLU_309954_0_0_1"/>
<dbReference type="GO" id="GO:1990861">
    <property type="term" value="C:Ubp3-Bre5 deubiquitination complex"/>
    <property type="evidence" value="ECO:0007669"/>
    <property type="project" value="TreeGrafter"/>
</dbReference>
<dbReference type="Pfam" id="PF12146">
    <property type="entry name" value="Hydrolase_4"/>
    <property type="match status" value="1"/>
</dbReference>
<feature type="region of interest" description="Disordered" evidence="3">
    <location>
        <begin position="402"/>
        <end position="434"/>
    </location>
</feature>
<feature type="compositionally biased region" description="Low complexity" evidence="3">
    <location>
        <begin position="602"/>
        <end position="619"/>
    </location>
</feature>
<dbReference type="InterPro" id="IPR035979">
    <property type="entry name" value="RBD_domain_sf"/>
</dbReference>
<evidence type="ECO:0000256" key="1">
    <source>
        <dbReference type="ARBA" id="ARBA00022884"/>
    </source>
</evidence>
<dbReference type="InterPro" id="IPR000504">
    <property type="entry name" value="RRM_dom"/>
</dbReference>
<dbReference type="GO" id="GO:1990904">
    <property type="term" value="C:ribonucleoprotein complex"/>
    <property type="evidence" value="ECO:0007669"/>
    <property type="project" value="TreeGrafter"/>
</dbReference>
<feature type="region of interest" description="Disordered" evidence="3">
    <location>
        <begin position="664"/>
        <end position="724"/>
    </location>
</feature>
<dbReference type="GO" id="GO:0005829">
    <property type="term" value="C:cytosol"/>
    <property type="evidence" value="ECO:0007669"/>
    <property type="project" value="TreeGrafter"/>
</dbReference>
<comment type="caution">
    <text evidence="6">The sequence shown here is derived from an EMBL/GenBank/DDBJ whole genome shotgun (WGS) entry which is preliminary data.</text>
</comment>
<name>K2R7C1_MACPH</name>
<sequence>MASFTTEEGWHTTEDAAKLYTKTWKPTGEVKARLVFVHGFSDHCNTYGVLFPTLASQGIVVYTFDQRGWGRSVKNTSQRGLTGPTSVVLGDIASFITALPKHSAPLFLMGHSMGGAEVLHFAATGPPSVLRTIRGFLAESPFIALAPASRPYKITVLLGQLAAKVAPHKQMVNKLDEKLISRDPEIQKEYVEDELCHDTGTLEGLAGMLDRAGTLERGEVRLLEGAGEGGKTRVWVGHGTDDQVTEFGPVKKIFEDWKVQDKEFKAYDGWYHKLHAEPGDDKYTFANDVAAWILARSGDVSQLQESLLLCRGTATAGSSIWGSGLWGSGPNFCDMQEATTFGFTPSLPHYTSCKRPHPPSSTLATSTSRFLFKSGKMATDQAAMSMNGTYAAHQGQAYGAADQTYAPHNPNAPTYSASQQPPSTSQSTSSNGAADIPKDEVGWYFVEQYYTTLSRTPEKLFLFYNKRSQFVSGIEEEKVEVCVGQKVCLSIVPYDKDKITDSMKAINDRIKELDFKDCKVRVTNVDSQGSDSNIVIQVVGEISNKNQPHRKFCQTFVLAAQTNGYFVLNDIFRYIKEEDEELPEEEAAQEPVTAPAGDEEPAPSAQEPAAAAEAPAHEVVASEEEVAEVATKLEEIQKEETERPVSPPPAQVNGTPIAEKAEVAEAEEAPAAAVGAPEVPTPEQAATEVAEEAAVQVEKPEDPTPTPAPEPAKATPAPAPAAPAKPMSWAMKAASAHKAVAPAVPAVPAVPAQNAAPKAAPAQAKAAPTPATAPAQASTAPATRSESPADNQQDGWQTAEHTKRQSRVQSQPAEPTSVRAYIKNVYENIDAEALKALLSKFDKVTYFDISRPKNAAFVEFSTQDGFNAAVAANPHSIGGTTIYVEERRQPGGQFQRYPSRGGSISRGRGGSDNRPGQGRGGFNKDGGRGGFTPRGRGGASTPRRGGSGAA</sequence>
<dbReference type="Proteomes" id="UP000007129">
    <property type="component" value="Unassembled WGS sequence"/>
</dbReference>
<dbReference type="FunFam" id="3.10.450.50:FF:000003">
    <property type="entry name" value="Nuclear transport factor 2 family protein"/>
    <property type="match status" value="1"/>
</dbReference>
<dbReference type="Gene3D" id="3.40.50.1820">
    <property type="entry name" value="alpha/beta hydrolase"/>
    <property type="match status" value="1"/>
</dbReference>
<dbReference type="VEuPathDB" id="FungiDB:MPH_04466"/>
<dbReference type="Pfam" id="PF00076">
    <property type="entry name" value="RRM_1"/>
    <property type="match status" value="1"/>
</dbReference>
<proteinExistence type="predicted"/>
<dbReference type="eggNOG" id="KOG1455">
    <property type="taxonomic scope" value="Eukaryota"/>
</dbReference>
<keyword evidence="1 2" id="KW-0694">RNA-binding</keyword>
<feature type="compositionally biased region" description="Polar residues" evidence="3">
    <location>
        <begin position="784"/>
        <end position="796"/>
    </location>
</feature>
<dbReference type="eggNOG" id="KOG0116">
    <property type="taxonomic scope" value="Eukaryota"/>
</dbReference>
<dbReference type="AlphaFoldDB" id="K2R7C1"/>
<evidence type="ECO:0000259" key="4">
    <source>
        <dbReference type="PROSITE" id="PS50102"/>
    </source>
</evidence>
<dbReference type="OrthoDB" id="10249433at2759"/>
<organism evidence="6 7">
    <name type="scientific">Macrophomina phaseolina (strain MS6)</name>
    <name type="common">Charcoal rot fungus</name>
    <dbReference type="NCBI Taxonomy" id="1126212"/>
    <lineage>
        <taxon>Eukaryota</taxon>
        <taxon>Fungi</taxon>
        <taxon>Dikarya</taxon>
        <taxon>Ascomycota</taxon>
        <taxon>Pezizomycotina</taxon>
        <taxon>Dothideomycetes</taxon>
        <taxon>Dothideomycetes incertae sedis</taxon>
        <taxon>Botryosphaeriales</taxon>
        <taxon>Botryosphaeriaceae</taxon>
        <taxon>Macrophomina</taxon>
    </lineage>
</organism>
<dbReference type="SUPFAM" id="SSF54928">
    <property type="entry name" value="RNA-binding domain, RBD"/>
    <property type="match status" value="1"/>
</dbReference>
<feature type="region of interest" description="Disordered" evidence="3">
    <location>
        <begin position="579"/>
        <end position="627"/>
    </location>
</feature>
<feature type="compositionally biased region" description="Gly residues" evidence="3">
    <location>
        <begin position="917"/>
        <end position="938"/>
    </location>
</feature>
<dbReference type="InterPro" id="IPR032710">
    <property type="entry name" value="NTF2-like_dom_sf"/>
</dbReference>
<accession>K2R7C1</accession>
<dbReference type="InParanoid" id="K2R7C1"/>
<dbReference type="STRING" id="1126212.K2R7C1"/>
<feature type="domain" description="RRM" evidence="4">
    <location>
        <begin position="818"/>
        <end position="889"/>
    </location>
</feature>
<feature type="region of interest" description="Disordered" evidence="3">
    <location>
        <begin position="889"/>
        <end position="950"/>
    </location>
</feature>
<dbReference type="PROSITE" id="PS50177">
    <property type="entry name" value="NTF2_DOMAIN"/>
    <property type="match status" value="1"/>
</dbReference>
<evidence type="ECO:0000259" key="5">
    <source>
        <dbReference type="PROSITE" id="PS50177"/>
    </source>
</evidence>
<dbReference type="CDD" id="cd00780">
    <property type="entry name" value="NTF2"/>
    <property type="match status" value="1"/>
</dbReference>
<dbReference type="MEROPS" id="S33.010"/>
<feature type="compositionally biased region" description="Low complexity" evidence="3">
    <location>
        <begin position="758"/>
        <end position="783"/>
    </location>
</feature>
<dbReference type="InterPro" id="IPR002075">
    <property type="entry name" value="NTF2_dom"/>
</dbReference>
<dbReference type="InterPro" id="IPR022742">
    <property type="entry name" value="Hydrolase_4"/>
</dbReference>
<feature type="region of interest" description="Disordered" evidence="3">
    <location>
        <begin position="758"/>
        <end position="815"/>
    </location>
</feature>
<dbReference type="GO" id="GO:0034517">
    <property type="term" value="P:ribophagy"/>
    <property type="evidence" value="ECO:0007669"/>
    <property type="project" value="TreeGrafter"/>
</dbReference>
<dbReference type="PANTHER" id="PTHR10693:SF20">
    <property type="entry name" value="AT27578P"/>
    <property type="match status" value="1"/>
</dbReference>
<dbReference type="SUPFAM" id="SSF54427">
    <property type="entry name" value="NTF2-like"/>
    <property type="match status" value="1"/>
</dbReference>
<dbReference type="EMBL" id="AHHD01000211">
    <property type="protein sequence ID" value="EKG18271.1"/>
    <property type="molecule type" value="Genomic_DNA"/>
</dbReference>
<dbReference type="Pfam" id="PF02136">
    <property type="entry name" value="NTF2"/>
    <property type="match status" value="1"/>
</dbReference>
<dbReference type="GO" id="GO:0016579">
    <property type="term" value="P:protein deubiquitination"/>
    <property type="evidence" value="ECO:0007669"/>
    <property type="project" value="TreeGrafter"/>
</dbReference>
<dbReference type="PANTHER" id="PTHR10693">
    <property type="entry name" value="RAS GTPASE-ACTIVATING PROTEIN-BINDING PROTEIN"/>
    <property type="match status" value="1"/>
</dbReference>
<evidence type="ECO:0000256" key="3">
    <source>
        <dbReference type="SAM" id="MobiDB-lite"/>
    </source>
</evidence>
<dbReference type="InterPro" id="IPR018222">
    <property type="entry name" value="Nuclear_transport_factor_2_euk"/>
</dbReference>
<evidence type="ECO:0000313" key="6">
    <source>
        <dbReference type="EMBL" id="EKG18271.1"/>
    </source>
</evidence>
<feature type="compositionally biased region" description="Low complexity" evidence="3">
    <location>
        <begin position="669"/>
        <end position="697"/>
    </location>
</feature>
<dbReference type="SUPFAM" id="SSF53474">
    <property type="entry name" value="alpha/beta-Hydrolases"/>
    <property type="match status" value="1"/>
</dbReference>
<gene>
    <name evidence="6" type="ORF">MPH_04466</name>
</gene>
<dbReference type="GO" id="GO:0003729">
    <property type="term" value="F:mRNA binding"/>
    <property type="evidence" value="ECO:0007669"/>
    <property type="project" value="TreeGrafter"/>
</dbReference>
<dbReference type="SMART" id="SM00360">
    <property type="entry name" value="RRM"/>
    <property type="match status" value="1"/>
</dbReference>